<dbReference type="GO" id="GO:0003824">
    <property type="term" value="F:catalytic activity"/>
    <property type="evidence" value="ECO:0007669"/>
    <property type="project" value="InterPro"/>
</dbReference>
<dbReference type="AlphaFoldDB" id="A0A845L2I8"/>
<dbReference type="GO" id="GO:0000287">
    <property type="term" value="F:magnesium ion binding"/>
    <property type="evidence" value="ECO:0007669"/>
    <property type="project" value="InterPro"/>
</dbReference>
<name>A0A845L2I8_9FIRM</name>
<dbReference type="Pfam" id="PF02776">
    <property type="entry name" value="TPP_enzyme_N"/>
    <property type="match status" value="1"/>
</dbReference>
<dbReference type="InterPro" id="IPR029061">
    <property type="entry name" value="THDP-binding"/>
</dbReference>
<sequence>MTTTVVEVLWKALAKWDVQRAFGVSGDAIFPLLDALGKEPSIQYIGAVSEAGAAFMAGGEARVTGRLGLCVATSGPGAVNLANGVADAYRDGIPLLVITGQVETAKMATAAKQYIDQQQLFAPITGMTVMLTRPESTVDVLKAAMEKAIGDSVPCQISIPQDIQSSPVPLSPVQSSPTAKMIDIPLLTAPSPPGITGDLEQAARLIDGARRPVLIAGRAALPFRDRVLALAEKVNAAIIPAQGARGIFPAMERRFIGGLGEAHIPGPLQQADMVLLIGASPFEHKYIPASIPVVQIEMSPHRLAHSLRPYPLTGDVGRILRQLSDAVRQSAPESGWIREIEQAHEDFLTMIRDEASGEKGTDINPPLVVSLINDLLPDDAIIAVDTGEFMHWFDRGFLPKAQQVLISEYWRPMGAGLPFGIGAQAAAPGKKVVVLTGDGGMNIALPEMITAVRHRLPVVSIVFHDSEYALEKHRMQKQGMLPVGADITTPDYAAVAAACGAEGILVKEKSQLPGALAKALAASTHQPVVVDIVMKSLRPAFL</sequence>
<dbReference type="Gene3D" id="3.40.50.1220">
    <property type="entry name" value="TPP-binding domain"/>
    <property type="match status" value="1"/>
</dbReference>
<dbReference type="PANTHER" id="PTHR42981">
    <property type="entry name" value="PYRUVATE DEHYDROGENASE [UBIQUINONE]"/>
    <property type="match status" value="1"/>
</dbReference>
<evidence type="ECO:0000256" key="1">
    <source>
        <dbReference type="ARBA" id="ARBA00007812"/>
    </source>
</evidence>
<evidence type="ECO:0000313" key="8">
    <source>
        <dbReference type="Proteomes" id="UP000463470"/>
    </source>
</evidence>
<dbReference type="EMBL" id="WXEY01000019">
    <property type="protein sequence ID" value="MZP30802.1"/>
    <property type="molecule type" value="Genomic_DNA"/>
</dbReference>
<evidence type="ECO:0000259" key="4">
    <source>
        <dbReference type="Pfam" id="PF00205"/>
    </source>
</evidence>
<evidence type="ECO:0000313" key="7">
    <source>
        <dbReference type="EMBL" id="MZP30802.1"/>
    </source>
</evidence>
<dbReference type="Gene3D" id="3.40.50.970">
    <property type="match status" value="2"/>
</dbReference>
<comment type="caution">
    <text evidence="7">The sequence shown here is derived from an EMBL/GenBank/DDBJ whole genome shotgun (WGS) entry which is preliminary data.</text>
</comment>
<keyword evidence="8" id="KW-1185">Reference proteome</keyword>
<evidence type="ECO:0008006" key="9">
    <source>
        <dbReference type="Google" id="ProtNLM"/>
    </source>
</evidence>
<reference evidence="7 8" key="1">
    <citation type="submission" date="2020-01" db="EMBL/GenBank/DDBJ databases">
        <title>Whole-genome sequence of Heliobacterium undosum DSM 13378.</title>
        <authorList>
            <person name="Kyndt J.A."/>
            <person name="Meyer T.E."/>
        </authorList>
    </citation>
    <scope>NUCLEOTIDE SEQUENCE [LARGE SCALE GENOMIC DNA]</scope>
    <source>
        <strain evidence="7 8">DSM 13378</strain>
    </source>
</reference>
<dbReference type="PROSITE" id="PS00187">
    <property type="entry name" value="TPP_ENZYMES"/>
    <property type="match status" value="1"/>
</dbReference>
<comment type="similarity">
    <text evidence="1 3">Belongs to the TPP enzyme family.</text>
</comment>
<evidence type="ECO:0000256" key="2">
    <source>
        <dbReference type="ARBA" id="ARBA00023052"/>
    </source>
</evidence>
<dbReference type="OrthoDB" id="4494979at2"/>
<dbReference type="Proteomes" id="UP000463470">
    <property type="component" value="Unassembled WGS sequence"/>
</dbReference>
<dbReference type="InterPro" id="IPR000399">
    <property type="entry name" value="TPP-bd_CS"/>
</dbReference>
<dbReference type="InterPro" id="IPR012000">
    <property type="entry name" value="Thiamin_PyroP_enz_cen_dom"/>
</dbReference>
<protein>
    <recommendedName>
        <fullName evidence="9">Thiamine pyrophosphate-binding protein</fullName>
    </recommendedName>
</protein>
<feature type="domain" description="Thiamine pyrophosphate enzyme central" evidence="4">
    <location>
        <begin position="199"/>
        <end position="323"/>
    </location>
</feature>
<dbReference type="RefSeq" id="WP_161259325.1">
    <property type="nucleotide sequence ID" value="NZ_WXEY01000019.1"/>
</dbReference>
<dbReference type="GO" id="GO:0030976">
    <property type="term" value="F:thiamine pyrophosphate binding"/>
    <property type="evidence" value="ECO:0007669"/>
    <property type="project" value="InterPro"/>
</dbReference>
<organism evidence="7 8">
    <name type="scientific">Heliomicrobium undosum</name>
    <dbReference type="NCBI Taxonomy" id="121734"/>
    <lineage>
        <taxon>Bacteria</taxon>
        <taxon>Bacillati</taxon>
        <taxon>Bacillota</taxon>
        <taxon>Clostridia</taxon>
        <taxon>Eubacteriales</taxon>
        <taxon>Heliobacteriaceae</taxon>
        <taxon>Heliomicrobium</taxon>
    </lineage>
</organism>
<dbReference type="SUPFAM" id="SSF52518">
    <property type="entry name" value="Thiamin diphosphate-binding fold (THDP-binding)"/>
    <property type="match status" value="2"/>
</dbReference>
<dbReference type="Pfam" id="PF02775">
    <property type="entry name" value="TPP_enzyme_C"/>
    <property type="match status" value="1"/>
</dbReference>
<feature type="domain" description="Thiamine pyrophosphate enzyme TPP-binding" evidence="5">
    <location>
        <begin position="385"/>
        <end position="532"/>
    </location>
</feature>
<dbReference type="FunFam" id="3.40.50.970:FF:000007">
    <property type="entry name" value="Acetolactate synthase"/>
    <property type="match status" value="1"/>
</dbReference>
<proteinExistence type="inferred from homology"/>
<feature type="domain" description="Thiamine pyrophosphate enzyme N-terminal TPP-binding" evidence="6">
    <location>
        <begin position="4"/>
        <end position="119"/>
    </location>
</feature>
<evidence type="ECO:0000259" key="5">
    <source>
        <dbReference type="Pfam" id="PF02775"/>
    </source>
</evidence>
<dbReference type="InterPro" id="IPR047211">
    <property type="entry name" value="POXB-like"/>
</dbReference>
<accession>A0A845L2I8</accession>
<dbReference type="Pfam" id="PF00205">
    <property type="entry name" value="TPP_enzyme_M"/>
    <property type="match status" value="1"/>
</dbReference>
<evidence type="ECO:0000256" key="3">
    <source>
        <dbReference type="RuleBase" id="RU362132"/>
    </source>
</evidence>
<keyword evidence="2 3" id="KW-0786">Thiamine pyrophosphate</keyword>
<evidence type="ECO:0000259" key="6">
    <source>
        <dbReference type="Pfam" id="PF02776"/>
    </source>
</evidence>
<dbReference type="SUPFAM" id="SSF52467">
    <property type="entry name" value="DHS-like NAD/FAD-binding domain"/>
    <property type="match status" value="1"/>
</dbReference>
<dbReference type="InterPro" id="IPR029035">
    <property type="entry name" value="DHS-like_NAD/FAD-binding_dom"/>
</dbReference>
<dbReference type="InterPro" id="IPR011766">
    <property type="entry name" value="TPP_enzyme_TPP-bd"/>
</dbReference>
<dbReference type="PANTHER" id="PTHR42981:SF2">
    <property type="entry name" value="PYRUVATE DEHYDROGENASE [UBIQUINONE]"/>
    <property type="match status" value="1"/>
</dbReference>
<dbReference type="InterPro" id="IPR012001">
    <property type="entry name" value="Thiamin_PyroP_enz_TPP-bd_dom"/>
</dbReference>
<gene>
    <name evidence="7" type="ORF">GTO91_13875</name>
</gene>